<keyword evidence="6" id="KW-0560">Oxidoreductase</keyword>
<sequence>MFIQEQLKKQSEKLTSLLGIEAPLIAAPMMGVTTAEMTAAFSNAGGLGVMPCGIMQGSEILETVKKIKELTDKPFALNLRVPGREKENEEATKALFDALEPLRDELGVEHRMPTIADFEEQFEAVLQADVPVVSFSFGGPREVYAEALEARKIIMMGAVNSTREAKVLKTAGCSVIIAQGAEAGGPRQYFENPVEGSQVGLMALLPPVVRVSGEIPVVAAGAMMSAQAVTAAMMMGACGAVLGSLLLRSKESAWPQSLKDQVAWCDDAATRLSDIGTGRLSRIIPTGIIEALSEAGLAVSPYPGQLRVLAPIFEAAVAQNRGDLLEMALGQAAQLAPQSDTCAIVTKLSDELKNYWR</sequence>
<evidence type="ECO:0000256" key="2">
    <source>
        <dbReference type="ARBA" id="ARBA00009881"/>
    </source>
</evidence>
<dbReference type="InterPro" id="IPR004136">
    <property type="entry name" value="NMO"/>
</dbReference>
<dbReference type="PANTHER" id="PTHR42747:SF3">
    <property type="entry name" value="NITRONATE MONOOXYGENASE-RELATED"/>
    <property type="match status" value="1"/>
</dbReference>
<comment type="cofactor">
    <cofactor evidence="1">
        <name>FMN</name>
        <dbReference type="ChEBI" id="CHEBI:58210"/>
    </cofactor>
</comment>
<dbReference type="InterPro" id="IPR013785">
    <property type="entry name" value="Aldolase_TIM"/>
</dbReference>
<evidence type="ECO:0000256" key="4">
    <source>
        <dbReference type="ARBA" id="ARBA00022630"/>
    </source>
</evidence>
<organism evidence="10 11">
    <name type="scientific">Parasutterella secunda</name>
    <dbReference type="NCBI Taxonomy" id="626947"/>
    <lineage>
        <taxon>Bacteria</taxon>
        <taxon>Pseudomonadati</taxon>
        <taxon>Pseudomonadota</taxon>
        <taxon>Betaproteobacteria</taxon>
        <taxon>Burkholderiales</taxon>
        <taxon>Sutterellaceae</taxon>
        <taxon>Parasutterella</taxon>
    </lineage>
</organism>
<dbReference type="Pfam" id="PF03060">
    <property type="entry name" value="NMO"/>
    <property type="match status" value="1"/>
</dbReference>
<gene>
    <name evidence="10" type="ORF">H5985_09130</name>
</gene>
<keyword evidence="3" id="KW-0216">Detoxification</keyword>
<evidence type="ECO:0000256" key="3">
    <source>
        <dbReference type="ARBA" id="ARBA00022575"/>
    </source>
</evidence>
<keyword evidence="11" id="KW-1185">Reference proteome</keyword>
<dbReference type="RefSeq" id="WP_205051003.1">
    <property type="nucleotide sequence ID" value="NZ_JACJKX010000029.1"/>
</dbReference>
<dbReference type="Proteomes" id="UP000777002">
    <property type="component" value="Unassembled WGS sequence"/>
</dbReference>
<protein>
    <recommendedName>
        <fullName evidence="8">Propionate 3-nitronate monooxygenase</fullName>
    </recommendedName>
</protein>
<keyword evidence="5" id="KW-0288">FMN</keyword>
<dbReference type="GO" id="GO:0004497">
    <property type="term" value="F:monooxygenase activity"/>
    <property type="evidence" value="ECO:0007669"/>
    <property type="project" value="UniProtKB-KW"/>
</dbReference>
<evidence type="ECO:0000256" key="1">
    <source>
        <dbReference type="ARBA" id="ARBA00001917"/>
    </source>
</evidence>
<dbReference type="Gene3D" id="3.20.20.70">
    <property type="entry name" value="Aldolase class I"/>
    <property type="match status" value="1"/>
</dbReference>
<reference evidence="10 11" key="1">
    <citation type="journal article" date="2021" name="Sci. Rep.">
        <title>The distribution of antibiotic resistance genes in chicken gut microbiota commensals.</title>
        <authorList>
            <person name="Juricova H."/>
            <person name="Matiasovicova J."/>
            <person name="Kubasova T."/>
            <person name="Cejkova D."/>
            <person name="Rychlik I."/>
        </authorList>
    </citation>
    <scope>NUCLEOTIDE SEQUENCE [LARGE SCALE GENOMIC DNA]</scope>
    <source>
        <strain evidence="10 11">An562</strain>
    </source>
</reference>
<proteinExistence type="inferred from homology"/>
<evidence type="ECO:0000256" key="5">
    <source>
        <dbReference type="ARBA" id="ARBA00022643"/>
    </source>
</evidence>
<comment type="similarity">
    <text evidence="2">Belongs to the nitronate monooxygenase family. NMO class I subfamily.</text>
</comment>
<name>A0ABS2GXI4_9BURK</name>
<accession>A0ABS2GXI4</accession>
<evidence type="ECO:0000256" key="8">
    <source>
        <dbReference type="ARBA" id="ARBA00031155"/>
    </source>
</evidence>
<comment type="catalytic activity">
    <reaction evidence="9">
        <text>3 propionate 3-nitronate + 3 O2 + H2O = 3 3-oxopropanoate + 2 nitrate + nitrite + H2O2 + 3 H(+)</text>
        <dbReference type="Rhea" id="RHEA:57332"/>
        <dbReference type="ChEBI" id="CHEBI:15377"/>
        <dbReference type="ChEBI" id="CHEBI:15378"/>
        <dbReference type="ChEBI" id="CHEBI:15379"/>
        <dbReference type="ChEBI" id="CHEBI:16240"/>
        <dbReference type="ChEBI" id="CHEBI:16301"/>
        <dbReference type="ChEBI" id="CHEBI:17632"/>
        <dbReference type="ChEBI" id="CHEBI:33190"/>
        <dbReference type="ChEBI" id="CHEBI:136067"/>
    </reaction>
</comment>
<dbReference type="PANTHER" id="PTHR42747">
    <property type="entry name" value="NITRONATE MONOOXYGENASE-RELATED"/>
    <property type="match status" value="1"/>
</dbReference>
<dbReference type="CDD" id="cd04730">
    <property type="entry name" value="NPD_like"/>
    <property type="match status" value="1"/>
</dbReference>
<evidence type="ECO:0000256" key="6">
    <source>
        <dbReference type="ARBA" id="ARBA00023002"/>
    </source>
</evidence>
<keyword evidence="4" id="KW-0285">Flavoprotein</keyword>
<dbReference type="EMBL" id="JACJKX010000029">
    <property type="protein sequence ID" value="MBM6929422.1"/>
    <property type="molecule type" value="Genomic_DNA"/>
</dbReference>
<evidence type="ECO:0000313" key="11">
    <source>
        <dbReference type="Proteomes" id="UP000777002"/>
    </source>
</evidence>
<evidence type="ECO:0000313" key="10">
    <source>
        <dbReference type="EMBL" id="MBM6929422.1"/>
    </source>
</evidence>
<evidence type="ECO:0000256" key="7">
    <source>
        <dbReference type="ARBA" id="ARBA00023033"/>
    </source>
</evidence>
<dbReference type="SUPFAM" id="SSF51412">
    <property type="entry name" value="Inosine monophosphate dehydrogenase (IMPDH)"/>
    <property type="match status" value="1"/>
</dbReference>
<evidence type="ECO:0000256" key="9">
    <source>
        <dbReference type="ARBA" id="ARBA00049401"/>
    </source>
</evidence>
<comment type="caution">
    <text evidence="10">The sequence shown here is derived from an EMBL/GenBank/DDBJ whole genome shotgun (WGS) entry which is preliminary data.</text>
</comment>
<keyword evidence="7 10" id="KW-0503">Monooxygenase</keyword>